<dbReference type="PANTHER" id="PTHR42070">
    <property type="entry name" value="FILAMENT ASSOCIATED PROTEIN, PUTATIVE (AFU_ORTHOLOGUE AFUA_8G06630)-RELATED"/>
    <property type="match status" value="1"/>
</dbReference>
<feature type="compositionally biased region" description="Low complexity" evidence="1">
    <location>
        <begin position="280"/>
        <end position="292"/>
    </location>
</feature>
<evidence type="ECO:0000256" key="1">
    <source>
        <dbReference type="SAM" id="MobiDB-lite"/>
    </source>
</evidence>
<gene>
    <name evidence="2" type="ORF">GSTUAT00000160001</name>
</gene>
<evidence type="ECO:0000313" key="2">
    <source>
        <dbReference type="EMBL" id="CUS15883.1"/>
    </source>
</evidence>
<name>A0A292QAN9_9PEZI</name>
<feature type="region of interest" description="Disordered" evidence="1">
    <location>
        <begin position="1"/>
        <end position="40"/>
    </location>
</feature>
<feature type="compositionally biased region" description="Polar residues" evidence="1">
    <location>
        <begin position="211"/>
        <end position="223"/>
    </location>
</feature>
<accession>A0A292QAN9</accession>
<organism evidence="2 3">
    <name type="scientific">Tuber aestivum</name>
    <name type="common">summer truffle</name>
    <dbReference type="NCBI Taxonomy" id="59557"/>
    <lineage>
        <taxon>Eukaryota</taxon>
        <taxon>Fungi</taxon>
        <taxon>Dikarya</taxon>
        <taxon>Ascomycota</taxon>
        <taxon>Pezizomycotina</taxon>
        <taxon>Pezizomycetes</taxon>
        <taxon>Pezizales</taxon>
        <taxon>Tuberaceae</taxon>
        <taxon>Tuber</taxon>
    </lineage>
</organism>
<proteinExistence type="predicted"/>
<dbReference type="PANTHER" id="PTHR42070:SF1">
    <property type="entry name" value="FILAMENT ASSOCIATED PROTEIN, PUTATIVE (AFU_ORTHOLOGUE AFUA_8G06630)-RELATED"/>
    <property type="match status" value="1"/>
</dbReference>
<dbReference type="EMBL" id="LN890943">
    <property type="protein sequence ID" value="CUS15883.1"/>
    <property type="molecule type" value="Genomic_DNA"/>
</dbReference>
<protein>
    <recommendedName>
        <fullName evidence="4">BZIP domain-containing protein</fullName>
    </recommendedName>
</protein>
<evidence type="ECO:0000313" key="3">
    <source>
        <dbReference type="Proteomes" id="UP001412239"/>
    </source>
</evidence>
<dbReference type="CDD" id="cd14688">
    <property type="entry name" value="bZIP_YAP"/>
    <property type="match status" value="1"/>
</dbReference>
<evidence type="ECO:0008006" key="4">
    <source>
        <dbReference type="Google" id="ProtNLM"/>
    </source>
</evidence>
<feature type="region of interest" description="Disordered" evidence="1">
    <location>
        <begin position="272"/>
        <end position="292"/>
    </location>
</feature>
<dbReference type="Proteomes" id="UP001412239">
    <property type="component" value="Unassembled WGS sequence"/>
</dbReference>
<keyword evidence="3" id="KW-1185">Reference proteome</keyword>
<feature type="compositionally biased region" description="Basic and acidic residues" evidence="1">
    <location>
        <begin position="26"/>
        <end position="35"/>
    </location>
</feature>
<feature type="region of interest" description="Disordered" evidence="1">
    <location>
        <begin position="179"/>
        <end position="225"/>
    </location>
</feature>
<reference evidence="2" key="1">
    <citation type="submission" date="2015-10" db="EMBL/GenBank/DDBJ databases">
        <authorList>
            <person name="Regsiter A."/>
            <person name="william w."/>
        </authorList>
    </citation>
    <scope>NUCLEOTIDE SEQUENCE</scope>
    <source>
        <strain evidence="2">Montdore</strain>
    </source>
</reference>
<dbReference type="AlphaFoldDB" id="A0A292QAN9"/>
<sequence length="368" mass="39637">MSNTIHTPSPSESSSPYTTAAGAKDNASRLRENQRRSRARKKEYLASLEARFQACQRAGVEANVEIQNAAKRVVRENLLLREMLRNRGVGDSEIDRVIREGGEESVDGESAVDGVLKVLGRRPCGGDPLPAVKLGDERFNERRNSTGMLAARDAGDRVARGNETSCPPATGSGTCASAKCSSQLPLSPPSPVLQLSTHRPPPPLPAFTPQHYPSPSGTPTSAVPTYALPVSAPQLNPYYTFSSPPPSSSQSYTVTSPTYPPANAAAAGYQQFYPAPPQNASPQSSSSCCYPPQQQQLLQQQQQQQQQQQYQNSCSASTTPCHLTQTFIHQLHPQNSGHLVNEISPPDAMSSGNCPVENSVLYNLLDKI</sequence>